<name>A0A8J3Z6L8_9ACTN</name>
<sequence length="738" mass="83418">MLDSFRAQTLHGATVHPDDDPDRWHVYYLRPSEPTWRVNARGIPQLLFLIYRTPVDRPGGRKGGYVAFDTEFYVPDATRALIRTALQAQTDAFATANGRQPRPVQLDDIAITSARCFLNIADADSLFFERVLNPARPSRFGKRVASWTVELSPDGAALVDEALRGQGASVFQPVYEIEWFAALPPLEVTATFNASTFYAFTETRDADWNFWGEDDYRHSISESLRQSQSTVIDVKGAFLDNEANRAVVDKARDWAQRTLEKAIEKRILLKAAPPSDEDRKEPDGIEDLRIDFHQHQIDSFSVLYREKSLVTDRDTVSGTMPALDGLTDVDGRPIDPDTLIRRVDLNHEFFRTLRVNVHVDADFAGLPIHSVETRLDYAGKPMLLMDGDGVAGDVDGEFRFTEADAVGRFVAPVDGPQDTYTYSYTVNYRNESRKLEAGPFETPVSNTIQTISVGDAGILDVKVLAGDIDFTAIASARVTLWYEDTDVPRFENSFELDRDHQAHRWQKVIFGPRRKPYGYRVKYTFADGREYTREVGPERTDELYVDDIFHTRRVAVRARSDLANHVSDINVDLVWSDAEHAYRVEKSITLNATNPFFDWTFPVITGSTGKLTYTERTVLRDRSEIVEPEREATGSTIVVGPPRPDEIVVEVFPDLLDFQKVRLVKVDLVYDDGAGVHKQDSLVFRGPGNPQVFRVTLRNPAKRSYTWTATYFMTNNAKHTVGPNVDDTEALILEMPVS</sequence>
<dbReference type="EMBL" id="BOPG01000030">
    <property type="protein sequence ID" value="GIJ57318.1"/>
    <property type="molecule type" value="Genomic_DNA"/>
</dbReference>
<gene>
    <name evidence="1" type="ORF">Vau01_048340</name>
</gene>
<protein>
    <submittedName>
        <fullName evidence="1">Uncharacterized protein</fullName>
    </submittedName>
</protein>
<organism evidence="1 2">
    <name type="scientific">Virgisporangium aurantiacum</name>
    <dbReference type="NCBI Taxonomy" id="175570"/>
    <lineage>
        <taxon>Bacteria</taxon>
        <taxon>Bacillati</taxon>
        <taxon>Actinomycetota</taxon>
        <taxon>Actinomycetes</taxon>
        <taxon>Micromonosporales</taxon>
        <taxon>Micromonosporaceae</taxon>
        <taxon>Virgisporangium</taxon>
    </lineage>
</organism>
<reference evidence="1" key="1">
    <citation type="submission" date="2021-01" db="EMBL/GenBank/DDBJ databases">
        <title>Whole genome shotgun sequence of Virgisporangium aurantiacum NBRC 16421.</title>
        <authorList>
            <person name="Komaki H."/>
            <person name="Tamura T."/>
        </authorList>
    </citation>
    <scope>NUCLEOTIDE SEQUENCE</scope>
    <source>
        <strain evidence="1">NBRC 16421</strain>
    </source>
</reference>
<keyword evidence="2" id="KW-1185">Reference proteome</keyword>
<proteinExistence type="predicted"/>
<comment type="caution">
    <text evidence="1">The sequence shown here is derived from an EMBL/GenBank/DDBJ whole genome shotgun (WGS) entry which is preliminary data.</text>
</comment>
<accession>A0A8J3Z6L8</accession>
<dbReference type="RefSeq" id="WP_203996552.1">
    <property type="nucleotide sequence ID" value="NZ_BOPG01000030.1"/>
</dbReference>
<evidence type="ECO:0000313" key="1">
    <source>
        <dbReference type="EMBL" id="GIJ57318.1"/>
    </source>
</evidence>
<evidence type="ECO:0000313" key="2">
    <source>
        <dbReference type="Proteomes" id="UP000612585"/>
    </source>
</evidence>
<dbReference type="AlphaFoldDB" id="A0A8J3Z6L8"/>
<dbReference type="Proteomes" id="UP000612585">
    <property type="component" value="Unassembled WGS sequence"/>
</dbReference>